<organism evidence="1 2">
    <name type="scientific">Daucus carota subsp. sativus</name>
    <name type="common">Carrot</name>
    <dbReference type="NCBI Taxonomy" id="79200"/>
    <lineage>
        <taxon>Eukaryota</taxon>
        <taxon>Viridiplantae</taxon>
        <taxon>Streptophyta</taxon>
        <taxon>Embryophyta</taxon>
        <taxon>Tracheophyta</taxon>
        <taxon>Spermatophyta</taxon>
        <taxon>Magnoliopsida</taxon>
        <taxon>eudicotyledons</taxon>
        <taxon>Gunneridae</taxon>
        <taxon>Pentapetalae</taxon>
        <taxon>asterids</taxon>
        <taxon>campanulids</taxon>
        <taxon>Apiales</taxon>
        <taxon>Apiaceae</taxon>
        <taxon>Apioideae</taxon>
        <taxon>Scandiceae</taxon>
        <taxon>Daucinae</taxon>
        <taxon>Daucus</taxon>
        <taxon>Daucus sect. Daucus</taxon>
    </lineage>
</organism>
<dbReference type="OrthoDB" id="188042at2759"/>
<dbReference type="Proteomes" id="UP000077755">
    <property type="component" value="Chromosome 2"/>
</dbReference>
<dbReference type="AlphaFoldDB" id="A0A161Y5Q6"/>
<dbReference type="InterPro" id="IPR009291">
    <property type="entry name" value="Vps62"/>
</dbReference>
<gene>
    <name evidence="1" type="ORF">DCAR_0206210</name>
</gene>
<dbReference type="Pfam" id="PF06101">
    <property type="entry name" value="Vps62"/>
    <property type="match status" value="1"/>
</dbReference>
<reference evidence="1" key="1">
    <citation type="journal article" date="2016" name="Nat. Genet.">
        <title>A high-quality carrot genome assembly provides new insights into carotenoid accumulation and asterid genome evolution.</title>
        <authorList>
            <person name="Iorizzo M."/>
            <person name="Ellison S."/>
            <person name="Senalik D."/>
            <person name="Zeng P."/>
            <person name="Satapoomin P."/>
            <person name="Huang J."/>
            <person name="Bowman M."/>
            <person name="Iovene M."/>
            <person name="Sanseverino W."/>
            <person name="Cavagnaro P."/>
            <person name="Yildiz M."/>
            <person name="Macko-Podgorni A."/>
            <person name="Moranska E."/>
            <person name="Grzebelus E."/>
            <person name="Grzebelus D."/>
            <person name="Ashrafi H."/>
            <person name="Zheng Z."/>
            <person name="Cheng S."/>
            <person name="Spooner D."/>
            <person name="Van Deynze A."/>
            <person name="Simon P."/>
        </authorList>
    </citation>
    <scope>NUCLEOTIDE SEQUENCE</scope>
    <source>
        <tissue evidence="1">Leaf</tissue>
    </source>
</reference>
<dbReference type="OMA" id="GYIWMPN"/>
<reference evidence="1" key="2">
    <citation type="submission" date="2022-03" db="EMBL/GenBank/DDBJ databases">
        <title>Draft title - Genomic analysis of global carrot germplasm unveils the trajectory of domestication and the origin of high carotenoid orange carrot.</title>
        <authorList>
            <person name="Iorizzo M."/>
            <person name="Ellison S."/>
            <person name="Senalik D."/>
            <person name="Macko-Podgorni A."/>
            <person name="Grzebelus D."/>
            <person name="Bostan H."/>
            <person name="Rolling W."/>
            <person name="Curaba J."/>
            <person name="Simon P."/>
        </authorList>
    </citation>
    <scope>NUCLEOTIDE SEQUENCE</scope>
    <source>
        <tissue evidence="1">Leaf</tissue>
    </source>
</reference>
<dbReference type="EMBL" id="CP093344">
    <property type="protein sequence ID" value="WOG86991.1"/>
    <property type="molecule type" value="Genomic_DNA"/>
</dbReference>
<protein>
    <submittedName>
        <fullName evidence="1">Uncharacterized protein</fullName>
    </submittedName>
</protein>
<dbReference type="KEGG" id="dcr:108209959"/>
<proteinExistence type="predicted"/>
<evidence type="ECO:0000313" key="1">
    <source>
        <dbReference type="EMBL" id="WOG86991.1"/>
    </source>
</evidence>
<keyword evidence="2" id="KW-1185">Reference proteome</keyword>
<sequence length="555" mass="62441">MFCLCRESEYEDLCPLQQPQPFSLPSPTPQWPQGQGFGTGRINLGEIEVFEVTTFESICSSLVRKKEKGVTFYRPVGIPDGFYKFGDYCQPNDKPLRGYVLVAGELAADRQEDKSALVKPQSYILLWSSDSENGEQVFIWQPRAPVGYKALGFVVTTEPREPELEEVRCIRADLTEDCELCNLMLDTVSTLSSYPIKIWNTRSCVRGMLGTGVSVGTFFCSTYLDSGDDMKIVCLKNLDSSLHAMPNLDQIHALIKHYGPTVFFHPDEAYLPSSVGWFFKNGALLYSKEKAKGEAIDSRGSNLPRGGVNDGKYWLDLPDDDEAQEYIKKGNMESSLLYVHVKPAIGGSFTDIVMWIFCPFNGPSTIKAGLLNFEMSKVGEHVGDWEHYTLRLSNFTGELWYVYFSEHSGGEWVDASSLEFIGGNRAVIYSAKSGHASFPHAGTYIQGSTKLNIGLRNDTARSNYLIDSSTKYEIIAAEYLGKGIIKEPNWLQYMREWGPTIVYDSRSELDKIMNFLPFFFKLSVESIIELFPTEIYGEEGPTGPKEKDNWLGDER</sequence>
<evidence type="ECO:0000313" key="2">
    <source>
        <dbReference type="Proteomes" id="UP000077755"/>
    </source>
</evidence>
<accession>A0A161Y5Q6</accession>
<name>A0A161Y5Q6_DAUCS</name>
<dbReference type="PANTHER" id="PTHR48173:SF2">
    <property type="entry name" value="VACUOLAR PROTEIN SORTING-ASSOCIATED PROTEIN 62"/>
    <property type="match status" value="1"/>
</dbReference>
<dbReference type="Gramene" id="KZN04677">
    <property type="protein sequence ID" value="KZN04677"/>
    <property type="gene ID" value="DCAR_005514"/>
</dbReference>
<dbReference type="PANTHER" id="PTHR48173">
    <property type="entry name" value="GNK2-HOMOLOGOUS DOMAIN-CONTAINING PROTEIN"/>
    <property type="match status" value="1"/>
</dbReference>